<organism evidence="1 2">
    <name type="scientific">Smittium mucronatum</name>
    <dbReference type="NCBI Taxonomy" id="133383"/>
    <lineage>
        <taxon>Eukaryota</taxon>
        <taxon>Fungi</taxon>
        <taxon>Fungi incertae sedis</taxon>
        <taxon>Zoopagomycota</taxon>
        <taxon>Kickxellomycotina</taxon>
        <taxon>Harpellomycetes</taxon>
        <taxon>Harpellales</taxon>
        <taxon>Legeriomycetaceae</taxon>
        <taxon>Smittium</taxon>
    </lineage>
</organism>
<sequence>MDFAHSMRIILTDIATHSTAALRQTILFSRTYNEAVLTAAAAKTKRVQRPFRSSKKAQFFQLNPPTTQMEQKSTPQ</sequence>
<dbReference type="AlphaFoldDB" id="A0A1R0H350"/>
<protein>
    <submittedName>
        <fullName evidence="1">Uncharacterized protein</fullName>
    </submittedName>
</protein>
<name>A0A1R0H350_9FUNG</name>
<evidence type="ECO:0000313" key="1">
    <source>
        <dbReference type="EMBL" id="OLY83602.1"/>
    </source>
</evidence>
<proteinExistence type="predicted"/>
<gene>
    <name evidence="1" type="ORF">AYI68_g2256</name>
</gene>
<keyword evidence="2" id="KW-1185">Reference proteome</keyword>
<dbReference type="Proteomes" id="UP000187455">
    <property type="component" value="Unassembled WGS sequence"/>
</dbReference>
<evidence type="ECO:0000313" key="2">
    <source>
        <dbReference type="Proteomes" id="UP000187455"/>
    </source>
</evidence>
<accession>A0A1R0H350</accession>
<comment type="caution">
    <text evidence="1">The sequence shown here is derived from an EMBL/GenBank/DDBJ whole genome shotgun (WGS) entry which is preliminary data.</text>
</comment>
<dbReference type="EMBL" id="LSSL01000824">
    <property type="protein sequence ID" value="OLY83602.1"/>
    <property type="molecule type" value="Genomic_DNA"/>
</dbReference>
<reference evidence="1 2" key="1">
    <citation type="journal article" date="2016" name="Mol. Biol. Evol.">
        <title>Genome-Wide Survey of Gut Fungi (Harpellales) Reveals the First Horizontally Transferred Ubiquitin Gene from a Mosquito Host.</title>
        <authorList>
            <person name="Wang Y."/>
            <person name="White M.M."/>
            <person name="Kvist S."/>
            <person name="Moncalvo J.M."/>
        </authorList>
    </citation>
    <scope>NUCLEOTIDE SEQUENCE [LARGE SCALE GENOMIC DNA]</scope>
    <source>
        <strain evidence="1 2">ALG-7-W6</strain>
    </source>
</reference>